<evidence type="ECO:0000259" key="2">
    <source>
        <dbReference type="Pfam" id="PF09084"/>
    </source>
</evidence>
<reference evidence="3 4" key="1">
    <citation type="journal article" date="2019" name="Int. J. Syst. Evol. Microbiol.">
        <title>The Global Catalogue of Microorganisms (GCM) 10K type strain sequencing project: providing services to taxonomists for standard genome sequencing and annotation.</title>
        <authorList>
            <consortium name="The Broad Institute Genomics Platform"/>
            <consortium name="The Broad Institute Genome Sequencing Center for Infectious Disease"/>
            <person name="Wu L."/>
            <person name="Ma J."/>
        </authorList>
    </citation>
    <scope>NUCLEOTIDE SEQUENCE [LARGE SCALE GENOMIC DNA]</scope>
    <source>
        <strain evidence="3 4">JCM 16009</strain>
    </source>
</reference>
<gene>
    <name evidence="3" type="ORF">GCM10009836_03150</name>
</gene>
<evidence type="ECO:0000256" key="1">
    <source>
        <dbReference type="SAM" id="SignalP"/>
    </source>
</evidence>
<feature type="domain" description="SsuA/THI5-like" evidence="2">
    <location>
        <begin position="86"/>
        <end position="268"/>
    </location>
</feature>
<dbReference type="PANTHER" id="PTHR30024">
    <property type="entry name" value="ALIPHATIC SULFONATES-BINDING PROTEIN-RELATED"/>
    <property type="match status" value="1"/>
</dbReference>
<dbReference type="PROSITE" id="PS51257">
    <property type="entry name" value="PROKAR_LIPOPROTEIN"/>
    <property type="match status" value="1"/>
</dbReference>
<evidence type="ECO:0000313" key="4">
    <source>
        <dbReference type="Proteomes" id="UP001500449"/>
    </source>
</evidence>
<dbReference type="Pfam" id="PF09084">
    <property type="entry name" value="NMT1"/>
    <property type="match status" value="1"/>
</dbReference>
<dbReference type="SUPFAM" id="SSF53850">
    <property type="entry name" value="Periplasmic binding protein-like II"/>
    <property type="match status" value="1"/>
</dbReference>
<dbReference type="Gene3D" id="3.40.190.10">
    <property type="entry name" value="Periplasmic binding protein-like II"/>
    <property type="match status" value="2"/>
</dbReference>
<keyword evidence="4" id="KW-1185">Reference proteome</keyword>
<dbReference type="EMBL" id="BAAAQK010000001">
    <property type="protein sequence ID" value="GAA1828746.1"/>
    <property type="molecule type" value="Genomic_DNA"/>
</dbReference>
<sequence length="346" mass="35662">MPTRTRSLVTGLTALLAVALTACGSGSGGDVVARAGSADAAAATALPISFQTTPGLVNLPELADALGYLAPLTPNRVGDVQGGPAGIQAVATGDVTIGAAFNGSILSLAASGAKVKAVIGFTGTNQDNNTGFYSLESSPVRSARDLIGKSVGVNTKGALQEAVLVEWLAKGGLSKEEIAKVTLVPIPLASAEQALRQKQVDAVGLSVSFQFAALERGGLNKLFSDLDVYGPFTSGSYILSDKFIGEHPAEAKHLVGALAKTIDWSQAHSTQEILDVYTKYLNEHGRADAAAALKSWKGSGLTAPHGTLSDADFSPWLNWLETYGTLKPGQVKVADVFTNDLNGTRG</sequence>
<feature type="chain" id="PRO_5045352714" evidence="1">
    <location>
        <begin position="23"/>
        <end position="346"/>
    </location>
</feature>
<proteinExistence type="predicted"/>
<keyword evidence="1" id="KW-0732">Signal</keyword>
<comment type="caution">
    <text evidence="3">The sequence shown here is derived from an EMBL/GenBank/DDBJ whole genome shotgun (WGS) entry which is preliminary data.</text>
</comment>
<organism evidence="3 4">
    <name type="scientific">Pseudonocardia ailaonensis</name>
    <dbReference type="NCBI Taxonomy" id="367279"/>
    <lineage>
        <taxon>Bacteria</taxon>
        <taxon>Bacillati</taxon>
        <taxon>Actinomycetota</taxon>
        <taxon>Actinomycetes</taxon>
        <taxon>Pseudonocardiales</taxon>
        <taxon>Pseudonocardiaceae</taxon>
        <taxon>Pseudonocardia</taxon>
    </lineage>
</organism>
<dbReference type="RefSeq" id="WP_344411688.1">
    <property type="nucleotide sequence ID" value="NZ_BAAAQK010000001.1"/>
</dbReference>
<accession>A0ABN2MLL3</accession>
<evidence type="ECO:0000313" key="3">
    <source>
        <dbReference type="EMBL" id="GAA1828746.1"/>
    </source>
</evidence>
<feature type="signal peptide" evidence="1">
    <location>
        <begin position="1"/>
        <end position="22"/>
    </location>
</feature>
<dbReference type="InterPro" id="IPR015168">
    <property type="entry name" value="SsuA/THI5"/>
</dbReference>
<dbReference type="Proteomes" id="UP001500449">
    <property type="component" value="Unassembled WGS sequence"/>
</dbReference>
<protein>
    <submittedName>
        <fullName evidence="3">ABC transporter substrate-binding protein</fullName>
    </submittedName>
</protein>
<name>A0ABN2MLL3_9PSEU</name>